<feature type="compositionally biased region" description="Polar residues" evidence="1">
    <location>
        <begin position="74"/>
        <end position="90"/>
    </location>
</feature>
<feature type="compositionally biased region" description="Polar residues" evidence="1">
    <location>
        <begin position="116"/>
        <end position="125"/>
    </location>
</feature>
<gene>
    <name evidence="2" type="ORF">RIF29_21613</name>
</gene>
<dbReference type="EMBL" id="JAYWIO010000004">
    <property type="protein sequence ID" value="KAK7268904.1"/>
    <property type="molecule type" value="Genomic_DNA"/>
</dbReference>
<accession>A0AAN9F3B4</accession>
<reference evidence="2 3" key="1">
    <citation type="submission" date="2024-01" db="EMBL/GenBank/DDBJ databases">
        <title>The genomes of 5 underutilized Papilionoideae crops provide insights into root nodulation and disease resistanc.</title>
        <authorList>
            <person name="Yuan L."/>
        </authorList>
    </citation>
    <scope>NUCLEOTIDE SEQUENCE [LARGE SCALE GENOMIC DNA]</scope>
    <source>
        <strain evidence="2">ZHUSHIDOU_FW_LH</strain>
        <tissue evidence="2">Leaf</tissue>
    </source>
</reference>
<evidence type="ECO:0000313" key="3">
    <source>
        <dbReference type="Proteomes" id="UP001372338"/>
    </source>
</evidence>
<comment type="caution">
    <text evidence="2">The sequence shown here is derived from an EMBL/GenBank/DDBJ whole genome shotgun (WGS) entry which is preliminary data.</text>
</comment>
<name>A0AAN9F3B4_CROPI</name>
<evidence type="ECO:0000313" key="2">
    <source>
        <dbReference type="EMBL" id="KAK7268904.1"/>
    </source>
</evidence>
<evidence type="ECO:0000256" key="1">
    <source>
        <dbReference type="SAM" id="MobiDB-lite"/>
    </source>
</evidence>
<feature type="compositionally biased region" description="Basic and acidic residues" evidence="1">
    <location>
        <begin position="62"/>
        <end position="73"/>
    </location>
</feature>
<protein>
    <submittedName>
        <fullName evidence="2">Uncharacterized protein</fullName>
    </submittedName>
</protein>
<sequence>MHLVSNSMANGEMQSMREQIFPSKGKNAMVQENVESGTLPKESKKGSVSSMKGKAKKSKAVAKKDVTPPEKSKQNSSKPETSKQIVLNKTSDGDTIRTRSKSKLSMQESVVMPSPVGSSDNNDSQVPKVRAKKNGHIGGKKDSDSTKHQRLFGTEERTLEFTEDLNHPPPPRVFGLSIESGLKFGNLPSQRDIGSSSAGNTTFGRPVWLSLVASKNV</sequence>
<feature type="compositionally biased region" description="Basic and acidic residues" evidence="1">
    <location>
        <begin position="139"/>
        <end position="166"/>
    </location>
</feature>
<proteinExistence type="predicted"/>
<organism evidence="2 3">
    <name type="scientific">Crotalaria pallida</name>
    <name type="common">Smooth rattlebox</name>
    <name type="synonym">Crotalaria striata</name>
    <dbReference type="NCBI Taxonomy" id="3830"/>
    <lineage>
        <taxon>Eukaryota</taxon>
        <taxon>Viridiplantae</taxon>
        <taxon>Streptophyta</taxon>
        <taxon>Embryophyta</taxon>
        <taxon>Tracheophyta</taxon>
        <taxon>Spermatophyta</taxon>
        <taxon>Magnoliopsida</taxon>
        <taxon>eudicotyledons</taxon>
        <taxon>Gunneridae</taxon>
        <taxon>Pentapetalae</taxon>
        <taxon>rosids</taxon>
        <taxon>fabids</taxon>
        <taxon>Fabales</taxon>
        <taxon>Fabaceae</taxon>
        <taxon>Papilionoideae</taxon>
        <taxon>50 kb inversion clade</taxon>
        <taxon>genistoids sensu lato</taxon>
        <taxon>core genistoids</taxon>
        <taxon>Crotalarieae</taxon>
        <taxon>Crotalaria</taxon>
    </lineage>
</organism>
<dbReference type="Proteomes" id="UP001372338">
    <property type="component" value="Unassembled WGS sequence"/>
</dbReference>
<feature type="compositionally biased region" description="Polar residues" evidence="1">
    <location>
        <begin position="1"/>
        <end position="17"/>
    </location>
</feature>
<feature type="region of interest" description="Disordered" evidence="1">
    <location>
        <begin position="1"/>
        <end position="177"/>
    </location>
</feature>
<dbReference type="AlphaFoldDB" id="A0AAN9F3B4"/>
<keyword evidence="3" id="KW-1185">Reference proteome</keyword>